<comment type="caution">
    <text evidence="8">The sequence shown here is derived from an EMBL/GenBank/DDBJ whole genome shotgun (WGS) entry which is preliminary data.</text>
</comment>
<name>A0A1V1PCB7_9BACT</name>
<organism evidence="8 9">
    <name type="scientific">Candidatus Magnetoglobus multicellularis str. Araruama</name>
    <dbReference type="NCBI Taxonomy" id="890399"/>
    <lineage>
        <taxon>Bacteria</taxon>
        <taxon>Pseudomonadati</taxon>
        <taxon>Thermodesulfobacteriota</taxon>
        <taxon>Desulfobacteria</taxon>
        <taxon>Desulfobacterales</taxon>
        <taxon>Desulfobacteraceae</taxon>
        <taxon>Candidatus Magnetoglobus</taxon>
    </lineage>
</organism>
<sequence>MSIHYKLTLTLLIGLVIILTLAQSYSYYSINNMVSQFSESNIRILEQREKDFAMNIFRSVEQSVAGSLERGEMEKFSHVLEDQKKIKGLLEFSLYSREGVVTHSSDNQFLNKSMSTEIAKRVQSDSNLIFIKMKDTIEIYNPQRINHDCIRCHRTWKMGENGGTTYFRFSTKALEQSIAQAHIYLSEIRQSIFVNAIVIIFLITILLVVGNYISVRVFVSNPLASIVDLLKLFKEDEGDLSRRIPVLSKDLIGQLAQLFNAFISSLNSAIHDAQKVAQRVDNNARNQASSIEEISVSVKEVAVITEDNVETANKTNVLIKTVEKSISVSSEEIERLSRETQALRESSDKTAQIIKTIDGIAFQTNLLALNAAVEAARAGEAGAGFAVVAEEVRNLALRTAESAKSTSDMIEHTIRKIEVNNNIASKVNKEFLELGEKSKEAMNLVVKIAESSQDQNTRIKSVNAALADVDQATIKNSSEAEELIQTMRIFKTEITED</sequence>
<dbReference type="InterPro" id="IPR004089">
    <property type="entry name" value="MCPsignal_dom"/>
</dbReference>
<gene>
    <name evidence="8" type="ORF">OMM_01677</name>
</gene>
<keyword evidence="1" id="KW-0145">Chemotaxis</keyword>
<dbReference type="PANTHER" id="PTHR43531">
    <property type="entry name" value="PROTEIN ICFG"/>
    <property type="match status" value="1"/>
</dbReference>
<dbReference type="PROSITE" id="PS50111">
    <property type="entry name" value="CHEMOTAXIS_TRANSDUC_2"/>
    <property type="match status" value="1"/>
</dbReference>
<dbReference type="Gene3D" id="1.10.287.950">
    <property type="entry name" value="Methyl-accepting chemotaxis protein"/>
    <property type="match status" value="1"/>
</dbReference>
<proteinExistence type="inferred from homology"/>
<dbReference type="Gene3D" id="3.30.450.290">
    <property type="match status" value="1"/>
</dbReference>
<accession>A0A1V1PCB7</accession>
<dbReference type="InterPro" id="IPR004090">
    <property type="entry name" value="Chemotax_Me-accpt_rcpt"/>
</dbReference>
<dbReference type="GO" id="GO:0004888">
    <property type="term" value="F:transmembrane signaling receptor activity"/>
    <property type="evidence" value="ECO:0007669"/>
    <property type="project" value="InterPro"/>
</dbReference>
<dbReference type="PROSITE" id="PS50885">
    <property type="entry name" value="HAMP"/>
    <property type="match status" value="1"/>
</dbReference>
<evidence type="ECO:0000256" key="4">
    <source>
        <dbReference type="SAM" id="Coils"/>
    </source>
</evidence>
<dbReference type="PRINTS" id="PR00260">
    <property type="entry name" value="CHEMTRNSDUCR"/>
</dbReference>
<dbReference type="SUPFAM" id="SSF58104">
    <property type="entry name" value="Methyl-accepting chemotaxis protein (MCP) signaling domain"/>
    <property type="match status" value="1"/>
</dbReference>
<comment type="similarity">
    <text evidence="2">Belongs to the methyl-accepting chemotaxis (MCP) protein family.</text>
</comment>
<dbReference type="GO" id="GO:0007165">
    <property type="term" value="P:signal transduction"/>
    <property type="evidence" value="ECO:0007669"/>
    <property type="project" value="UniProtKB-KW"/>
</dbReference>
<keyword evidence="5" id="KW-0812">Transmembrane</keyword>
<evidence type="ECO:0000259" key="7">
    <source>
        <dbReference type="PROSITE" id="PS50885"/>
    </source>
</evidence>
<dbReference type="Pfam" id="PF00015">
    <property type="entry name" value="MCPsignal"/>
    <property type="match status" value="1"/>
</dbReference>
<dbReference type="InterPro" id="IPR003660">
    <property type="entry name" value="HAMP_dom"/>
</dbReference>
<keyword evidence="3" id="KW-0807">Transducer</keyword>
<keyword evidence="4" id="KW-0175">Coiled coil</keyword>
<dbReference type="Gene3D" id="6.10.340.10">
    <property type="match status" value="1"/>
</dbReference>
<dbReference type="CDD" id="cd06225">
    <property type="entry name" value="HAMP"/>
    <property type="match status" value="1"/>
</dbReference>
<dbReference type="InterPro" id="IPR051310">
    <property type="entry name" value="MCP_chemotaxis"/>
</dbReference>
<feature type="domain" description="Methyl-accepting transducer" evidence="6">
    <location>
        <begin position="262"/>
        <end position="491"/>
    </location>
</feature>
<dbReference type="SMART" id="SM00304">
    <property type="entry name" value="HAMP"/>
    <property type="match status" value="1"/>
</dbReference>
<keyword evidence="5" id="KW-1133">Transmembrane helix</keyword>
<evidence type="ECO:0000313" key="8">
    <source>
        <dbReference type="EMBL" id="ETR72491.1"/>
    </source>
</evidence>
<evidence type="ECO:0000256" key="1">
    <source>
        <dbReference type="ARBA" id="ARBA00022500"/>
    </source>
</evidence>
<reference evidence="9" key="1">
    <citation type="submission" date="2012-11" db="EMBL/GenBank/DDBJ databases">
        <authorList>
            <person name="Lucero-Rivera Y.E."/>
            <person name="Tovar-Ramirez D."/>
        </authorList>
    </citation>
    <scope>NUCLEOTIDE SEQUENCE [LARGE SCALE GENOMIC DNA]</scope>
    <source>
        <strain evidence="9">Araruama</strain>
    </source>
</reference>
<dbReference type="GO" id="GO:0006935">
    <property type="term" value="P:chemotaxis"/>
    <property type="evidence" value="ECO:0007669"/>
    <property type="project" value="UniProtKB-KW"/>
</dbReference>
<keyword evidence="5" id="KW-0472">Membrane</keyword>
<evidence type="ECO:0000259" key="6">
    <source>
        <dbReference type="PROSITE" id="PS50111"/>
    </source>
</evidence>
<evidence type="ECO:0000256" key="3">
    <source>
        <dbReference type="PROSITE-ProRule" id="PRU00284"/>
    </source>
</evidence>
<dbReference type="SMART" id="SM00283">
    <property type="entry name" value="MA"/>
    <property type="match status" value="1"/>
</dbReference>
<dbReference type="AlphaFoldDB" id="A0A1V1PCB7"/>
<dbReference type="GO" id="GO:0005886">
    <property type="term" value="C:plasma membrane"/>
    <property type="evidence" value="ECO:0007669"/>
    <property type="project" value="TreeGrafter"/>
</dbReference>
<evidence type="ECO:0000313" key="9">
    <source>
        <dbReference type="Proteomes" id="UP000189670"/>
    </source>
</evidence>
<evidence type="ECO:0000256" key="2">
    <source>
        <dbReference type="ARBA" id="ARBA00029447"/>
    </source>
</evidence>
<dbReference type="Proteomes" id="UP000189670">
    <property type="component" value="Unassembled WGS sequence"/>
</dbReference>
<feature type="transmembrane region" description="Helical" evidence="5">
    <location>
        <begin position="192"/>
        <end position="213"/>
    </location>
</feature>
<dbReference type="EMBL" id="ATBP01000142">
    <property type="protein sequence ID" value="ETR72491.1"/>
    <property type="molecule type" value="Genomic_DNA"/>
</dbReference>
<evidence type="ECO:0000256" key="5">
    <source>
        <dbReference type="SAM" id="Phobius"/>
    </source>
</evidence>
<protein>
    <submittedName>
        <fullName evidence="8">Methyl-accepting chemotaxis sensory transducer</fullName>
    </submittedName>
</protein>
<feature type="domain" description="HAMP" evidence="7">
    <location>
        <begin position="217"/>
        <end position="271"/>
    </location>
</feature>
<dbReference type="PANTHER" id="PTHR43531:SF11">
    <property type="entry name" value="METHYL-ACCEPTING CHEMOTAXIS PROTEIN 3"/>
    <property type="match status" value="1"/>
</dbReference>
<feature type="coiled-coil region" evidence="4">
    <location>
        <begin position="319"/>
        <end position="346"/>
    </location>
</feature>